<dbReference type="OrthoDB" id="10265994at2759"/>
<keyword evidence="3" id="KW-0804">Transcription</keyword>
<dbReference type="EMBL" id="PQFF01000195">
    <property type="protein sequence ID" value="RHZ75946.1"/>
    <property type="molecule type" value="Genomic_DNA"/>
</dbReference>
<comment type="caution">
    <text evidence="6">The sequence shown here is derived from an EMBL/GenBank/DDBJ whole genome shotgun (WGS) entry which is preliminary data.</text>
</comment>
<gene>
    <name evidence="6" type="ORF">Glove_208g116</name>
</gene>
<dbReference type="STRING" id="1348612.A0A397IQC2"/>
<feature type="domain" description="SGF29 C-terminal" evidence="5">
    <location>
        <begin position="113"/>
        <end position="251"/>
    </location>
</feature>
<keyword evidence="7" id="KW-1185">Reference proteome</keyword>
<dbReference type="PANTHER" id="PTHR21539">
    <property type="entry name" value="SAGA-ASSOCIATED FACTOR 29"/>
    <property type="match status" value="1"/>
</dbReference>
<dbReference type="Proteomes" id="UP000266861">
    <property type="component" value="Unassembled WGS sequence"/>
</dbReference>
<organism evidence="6 7">
    <name type="scientific">Diversispora epigaea</name>
    <dbReference type="NCBI Taxonomy" id="1348612"/>
    <lineage>
        <taxon>Eukaryota</taxon>
        <taxon>Fungi</taxon>
        <taxon>Fungi incertae sedis</taxon>
        <taxon>Mucoromycota</taxon>
        <taxon>Glomeromycotina</taxon>
        <taxon>Glomeromycetes</taxon>
        <taxon>Diversisporales</taxon>
        <taxon>Diversisporaceae</taxon>
        <taxon>Diversispora</taxon>
    </lineage>
</organism>
<evidence type="ECO:0000313" key="6">
    <source>
        <dbReference type="EMBL" id="RHZ75946.1"/>
    </source>
</evidence>
<dbReference type="GO" id="GO:0000124">
    <property type="term" value="C:SAGA complex"/>
    <property type="evidence" value="ECO:0007669"/>
    <property type="project" value="InterPro"/>
</dbReference>
<dbReference type="InterPro" id="IPR047287">
    <property type="entry name" value="Tudor_SGF29_rpt2"/>
</dbReference>
<dbReference type="PROSITE" id="PS51518">
    <property type="entry name" value="SGF29_C"/>
    <property type="match status" value="1"/>
</dbReference>
<dbReference type="PANTHER" id="PTHR21539:SF0">
    <property type="entry name" value="SAGA-ASSOCIATED FACTOR 29"/>
    <property type="match status" value="1"/>
</dbReference>
<evidence type="ECO:0000256" key="4">
    <source>
        <dbReference type="ARBA" id="ARBA00023242"/>
    </source>
</evidence>
<keyword evidence="2" id="KW-0805">Transcription regulation</keyword>
<evidence type="ECO:0000256" key="3">
    <source>
        <dbReference type="ARBA" id="ARBA00023163"/>
    </source>
</evidence>
<dbReference type="Gene3D" id="2.30.30.140">
    <property type="match status" value="2"/>
</dbReference>
<evidence type="ECO:0000256" key="1">
    <source>
        <dbReference type="ARBA" id="ARBA00004123"/>
    </source>
</evidence>
<keyword evidence="4" id="KW-0539">Nucleus</keyword>
<accession>A0A397IQC2</accession>
<reference evidence="6 7" key="1">
    <citation type="submission" date="2018-08" db="EMBL/GenBank/DDBJ databases">
        <title>Genome and evolution of the arbuscular mycorrhizal fungus Diversispora epigaea (formerly Glomus versiforme) and its bacterial endosymbionts.</title>
        <authorList>
            <person name="Sun X."/>
            <person name="Fei Z."/>
            <person name="Harrison M."/>
        </authorList>
    </citation>
    <scope>NUCLEOTIDE SEQUENCE [LARGE SCALE GENOMIC DNA]</scope>
    <source>
        <strain evidence="6 7">IT104</strain>
    </source>
</reference>
<dbReference type="InterPro" id="IPR047288">
    <property type="entry name" value="Tudor_SGF29_rpt1"/>
</dbReference>
<evidence type="ECO:0000256" key="2">
    <source>
        <dbReference type="ARBA" id="ARBA00023015"/>
    </source>
</evidence>
<comment type="subcellular location">
    <subcellularLocation>
        <location evidence="1">Nucleus</location>
    </subcellularLocation>
</comment>
<dbReference type="CDD" id="cd20393">
    <property type="entry name" value="Tudor_SGF29_rpt1"/>
    <property type="match status" value="1"/>
</dbReference>
<evidence type="ECO:0000313" key="7">
    <source>
        <dbReference type="Proteomes" id="UP000266861"/>
    </source>
</evidence>
<dbReference type="InterPro" id="IPR037802">
    <property type="entry name" value="SGF29"/>
</dbReference>
<sequence>MEKLYELVNKKLKNLEEIKSEGVELYNTIEGYHNQIHITPDVKDKLLELYRKGINQTFKEEMIALSICKDIDELSELIIKKENSSQAKIKRLKKRDAKSAGLEDEIKNQKKPKENIIKKWKTVVVKMPKELDEEENWILAKIICFHDKVREYEVEDIDKVKNEKHGKQFMVSMKNVIELPGQGGHLQEFPRSHRVIALYPNTTCFYKASIIIPPSKQNIRTQYYLLSFDNDNDAVRHVDAQYVLDAPNELK</sequence>
<proteinExistence type="predicted"/>
<dbReference type="Pfam" id="PF07039">
    <property type="entry name" value="SGF29_Tudor"/>
    <property type="match status" value="1"/>
</dbReference>
<name>A0A397IQC2_9GLOM</name>
<protein>
    <recommendedName>
        <fullName evidence="5">SGF29 C-terminal domain-containing protein</fullName>
    </recommendedName>
</protein>
<dbReference type="InterPro" id="IPR010750">
    <property type="entry name" value="SGF29_tudor-like_dom"/>
</dbReference>
<dbReference type="AlphaFoldDB" id="A0A397IQC2"/>
<evidence type="ECO:0000259" key="5">
    <source>
        <dbReference type="PROSITE" id="PS51518"/>
    </source>
</evidence>
<dbReference type="CDD" id="cd20394">
    <property type="entry name" value="Tudor_SGF29_rpt2"/>
    <property type="match status" value="1"/>
</dbReference>
<dbReference type="GO" id="GO:0005634">
    <property type="term" value="C:nucleus"/>
    <property type="evidence" value="ECO:0007669"/>
    <property type="project" value="UniProtKB-SubCell"/>
</dbReference>